<protein>
    <submittedName>
        <fullName evidence="2">Uncharacterized protein</fullName>
    </submittedName>
</protein>
<reference evidence="2" key="1">
    <citation type="journal article" date="2021" name="Genome Biol. Evol.">
        <title>A High-Quality Reference Genome for a Parasitic Bivalve with Doubly Uniparental Inheritance (Bivalvia: Unionida).</title>
        <authorList>
            <person name="Smith C.H."/>
        </authorList>
    </citation>
    <scope>NUCLEOTIDE SEQUENCE</scope>
    <source>
        <strain evidence="2">CHS0354</strain>
    </source>
</reference>
<gene>
    <name evidence="2" type="ORF">CHS0354_042685</name>
</gene>
<evidence type="ECO:0000313" key="2">
    <source>
        <dbReference type="EMBL" id="KAK3587729.1"/>
    </source>
</evidence>
<reference evidence="2" key="2">
    <citation type="journal article" date="2021" name="Genome Biol. Evol.">
        <title>Developing a high-quality reference genome for a parasitic bivalve with doubly uniparental inheritance (Bivalvia: Unionida).</title>
        <authorList>
            <person name="Smith C.H."/>
        </authorList>
    </citation>
    <scope>NUCLEOTIDE SEQUENCE</scope>
    <source>
        <strain evidence="2">CHS0354</strain>
        <tissue evidence="2">Mantle</tissue>
    </source>
</reference>
<keyword evidence="1" id="KW-0812">Transmembrane</keyword>
<keyword evidence="1" id="KW-0472">Membrane</keyword>
<dbReference type="AlphaFoldDB" id="A0AAE0VRQ6"/>
<organism evidence="2 3">
    <name type="scientific">Potamilus streckersoni</name>
    <dbReference type="NCBI Taxonomy" id="2493646"/>
    <lineage>
        <taxon>Eukaryota</taxon>
        <taxon>Metazoa</taxon>
        <taxon>Spiralia</taxon>
        <taxon>Lophotrochozoa</taxon>
        <taxon>Mollusca</taxon>
        <taxon>Bivalvia</taxon>
        <taxon>Autobranchia</taxon>
        <taxon>Heteroconchia</taxon>
        <taxon>Palaeoheterodonta</taxon>
        <taxon>Unionida</taxon>
        <taxon>Unionoidea</taxon>
        <taxon>Unionidae</taxon>
        <taxon>Ambleminae</taxon>
        <taxon>Lampsilini</taxon>
        <taxon>Potamilus</taxon>
    </lineage>
</organism>
<name>A0AAE0VRQ6_9BIVA</name>
<evidence type="ECO:0000313" key="3">
    <source>
        <dbReference type="Proteomes" id="UP001195483"/>
    </source>
</evidence>
<accession>A0AAE0VRQ6</accession>
<evidence type="ECO:0000256" key="1">
    <source>
        <dbReference type="SAM" id="Phobius"/>
    </source>
</evidence>
<sequence>MSNIIQISVNMADAKESDRKMTDSCQRLCSGNLLEDFLLLAPCPPPNSEDLFWSEVDRLGLQDTEIKVIVENCQIRYRSVTSTYPLSKVIATTASTDVTRITTVQDSFPVNQSTVATVFKNITDVTTGKENLHATSAVINKAVPKPGNTLLNTESTCEQSCVYGIISALCILVVLIVILIVILNQRRIRRKHRNRTSVIEPNRGTEEEPSMPNHIADCETHMSVRSIEEEFFDGNRESPRSDCNLILLKTMDVAPKPQSCSMLYDPQF</sequence>
<proteinExistence type="predicted"/>
<reference evidence="2" key="3">
    <citation type="submission" date="2023-05" db="EMBL/GenBank/DDBJ databases">
        <authorList>
            <person name="Smith C.H."/>
        </authorList>
    </citation>
    <scope>NUCLEOTIDE SEQUENCE</scope>
    <source>
        <strain evidence="2">CHS0354</strain>
        <tissue evidence="2">Mantle</tissue>
    </source>
</reference>
<dbReference type="EMBL" id="JAEAOA010002357">
    <property type="protein sequence ID" value="KAK3587729.1"/>
    <property type="molecule type" value="Genomic_DNA"/>
</dbReference>
<dbReference type="Proteomes" id="UP001195483">
    <property type="component" value="Unassembled WGS sequence"/>
</dbReference>
<keyword evidence="3" id="KW-1185">Reference proteome</keyword>
<comment type="caution">
    <text evidence="2">The sequence shown here is derived from an EMBL/GenBank/DDBJ whole genome shotgun (WGS) entry which is preliminary data.</text>
</comment>
<feature type="transmembrane region" description="Helical" evidence="1">
    <location>
        <begin position="162"/>
        <end position="183"/>
    </location>
</feature>
<keyword evidence="1" id="KW-1133">Transmembrane helix</keyword>